<evidence type="ECO:0000259" key="1">
    <source>
        <dbReference type="Pfam" id="PF13439"/>
    </source>
</evidence>
<keyword evidence="2" id="KW-0614">Plasmid</keyword>
<name>A0A222EBQ0_9RHOB</name>
<keyword evidence="3" id="KW-1185">Reference proteome</keyword>
<gene>
    <name evidence="2" type="ORF">ANTHELSMS3_04719</name>
</gene>
<accession>A0A222EBQ0</accession>
<reference evidence="2 3" key="1">
    <citation type="submission" date="2017-07" db="EMBL/GenBank/DDBJ databases">
        <title>Genome Sequence of Antarctobacter heliothermus Strain SMS3 Isolated from a culture of the Diatom Skeletonema marinoi.</title>
        <authorList>
            <person name="Topel M."/>
            <person name="Pinder M.I.M."/>
            <person name="Johansson O.N."/>
            <person name="Kourtchenko O."/>
            <person name="Godhe A."/>
            <person name="Clarke A.K."/>
        </authorList>
    </citation>
    <scope>NUCLEOTIDE SEQUENCE [LARGE SCALE GENOMIC DNA]</scope>
    <source>
        <strain evidence="2 3">SMS3</strain>
        <plasmid evidence="3">Plasmid psms3-2</plasmid>
    </source>
</reference>
<dbReference type="GO" id="GO:0016757">
    <property type="term" value="F:glycosyltransferase activity"/>
    <property type="evidence" value="ECO:0007669"/>
    <property type="project" value="UniProtKB-ARBA"/>
</dbReference>
<sequence length="421" mass="45962">MGGGLRTGQFAHCIPPPFRAIHRRVAQRVLPTVKIVTLSTYPVSHPFHGGQRRLDAITRVLRGADHEVTAMPFFFGPHYPQHTADEALTALPGEMHGDIARAGLREDLHMHRLLHPGVPAFDAARQRLDQIRPDALHFEQPWLLPLLEALLEDIPEAERPAVVYGSQNIESVLIPARFRDETDALEQAATRRADMVVAVSAADAQVLERWRTPGQGAPVVVAPNGCWPPALDTGAPRPIAEDYLMLAGSGHGPNAEGYWDVIGRIPGCIPPDGRLAVVGGVGDLLRADPRFRHFRKLNDHLVQITGRVEEDVLQALLTHAKGICLPIKSGGGTNLKTAEALLSLKPVIAMRPAFRGFEEAMSLGGVHVAETETEFRAHVRALFAGHLTGTRVAEDVARYTWDATLADLAPAYARLIRAARF</sequence>
<dbReference type="Pfam" id="PF13692">
    <property type="entry name" value="Glyco_trans_1_4"/>
    <property type="match status" value="1"/>
</dbReference>
<evidence type="ECO:0000313" key="2">
    <source>
        <dbReference type="EMBL" id="ASP23617.1"/>
    </source>
</evidence>
<protein>
    <submittedName>
        <fullName evidence="2">Glycosyltransferase Family 4</fullName>
    </submittedName>
</protein>
<dbReference type="InterPro" id="IPR028098">
    <property type="entry name" value="Glyco_trans_4-like_N"/>
</dbReference>
<dbReference type="AlphaFoldDB" id="A0A222EBQ0"/>
<proteinExistence type="predicted"/>
<dbReference type="KEGG" id="aht:ANTHELSMS3_04719"/>
<feature type="domain" description="Glycosyltransferase subfamily 4-like N-terminal" evidence="1">
    <location>
        <begin position="49"/>
        <end position="225"/>
    </location>
</feature>
<organism evidence="2 3">
    <name type="scientific">Antarctobacter heliothermus</name>
    <dbReference type="NCBI Taxonomy" id="74033"/>
    <lineage>
        <taxon>Bacteria</taxon>
        <taxon>Pseudomonadati</taxon>
        <taxon>Pseudomonadota</taxon>
        <taxon>Alphaproteobacteria</taxon>
        <taxon>Rhodobacterales</taxon>
        <taxon>Roseobacteraceae</taxon>
        <taxon>Antarctobacter</taxon>
    </lineage>
</organism>
<dbReference type="SUPFAM" id="SSF53756">
    <property type="entry name" value="UDP-Glycosyltransferase/glycogen phosphorylase"/>
    <property type="match status" value="1"/>
</dbReference>
<evidence type="ECO:0000313" key="3">
    <source>
        <dbReference type="Proteomes" id="UP000203589"/>
    </source>
</evidence>
<dbReference type="Gene3D" id="3.40.50.2000">
    <property type="entry name" value="Glycogen Phosphorylase B"/>
    <property type="match status" value="2"/>
</dbReference>
<dbReference type="Proteomes" id="UP000203589">
    <property type="component" value="Plasmid pSMS3-2"/>
</dbReference>
<keyword evidence="2" id="KW-0808">Transferase</keyword>
<dbReference type="Pfam" id="PF13439">
    <property type="entry name" value="Glyco_transf_4"/>
    <property type="match status" value="1"/>
</dbReference>
<dbReference type="EMBL" id="CP022542">
    <property type="protein sequence ID" value="ASP23617.1"/>
    <property type="molecule type" value="Genomic_DNA"/>
</dbReference>
<geneLocation type="plasmid" evidence="3">
    <name>psms3-2</name>
</geneLocation>